<dbReference type="PROSITE" id="PS50995">
    <property type="entry name" value="HTH_MARR_2"/>
    <property type="match status" value="1"/>
</dbReference>
<dbReference type="InterPro" id="IPR039422">
    <property type="entry name" value="MarR/SlyA-like"/>
</dbReference>
<dbReference type="InterPro" id="IPR036390">
    <property type="entry name" value="WH_DNA-bd_sf"/>
</dbReference>
<gene>
    <name evidence="3" type="ORF">GCM10009613_61980</name>
</gene>
<evidence type="ECO:0000259" key="2">
    <source>
        <dbReference type="PROSITE" id="PS50995"/>
    </source>
</evidence>
<dbReference type="PANTHER" id="PTHR33164:SF43">
    <property type="entry name" value="HTH-TYPE TRANSCRIPTIONAL REPRESSOR YETL"/>
    <property type="match status" value="1"/>
</dbReference>
<proteinExistence type="predicted"/>
<organism evidence="3 4">
    <name type="scientific">Pseudonocardia kongjuensis</name>
    <dbReference type="NCBI Taxonomy" id="102227"/>
    <lineage>
        <taxon>Bacteria</taxon>
        <taxon>Bacillati</taxon>
        <taxon>Actinomycetota</taxon>
        <taxon>Actinomycetes</taxon>
        <taxon>Pseudonocardiales</taxon>
        <taxon>Pseudonocardiaceae</taxon>
        <taxon>Pseudonocardia</taxon>
    </lineage>
</organism>
<reference evidence="4" key="1">
    <citation type="journal article" date="2019" name="Int. J. Syst. Evol. Microbiol.">
        <title>The Global Catalogue of Microorganisms (GCM) 10K type strain sequencing project: providing services to taxonomists for standard genome sequencing and annotation.</title>
        <authorList>
            <consortium name="The Broad Institute Genomics Platform"/>
            <consortium name="The Broad Institute Genome Sequencing Center for Infectious Disease"/>
            <person name="Wu L."/>
            <person name="Ma J."/>
        </authorList>
    </citation>
    <scope>NUCLEOTIDE SEQUENCE [LARGE SCALE GENOMIC DNA]</scope>
    <source>
        <strain evidence="4">JCM 11896</strain>
    </source>
</reference>
<dbReference type="Gene3D" id="1.10.10.10">
    <property type="entry name" value="Winged helix-like DNA-binding domain superfamily/Winged helix DNA-binding domain"/>
    <property type="match status" value="1"/>
</dbReference>
<sequence>MPEQPRPRPSRPAEPSDPATGPRPGPGGPDTVADLLVRAGAGVSEHRRRRAAEHGLSRTGLAVLQVLDGTDGLVQRELAARVRVGPTTLTPVLDALEEDGLAARAAVGGDRRVRRVVITDAGRGRLVAARSADRRRRVPDPPRAHAGAIREYLLAVIVALEQDHRGQTR</sequence>
<evidence type="ECO:0000256" key="1">
    <source>
        <dbReference type="SAM" id="MobiDB-lite"/>
    </source>
</evidence>
<dbReference type="PRINTS" id="PR00598">
    <property type="entry name" value="HTHMARR"/>
</dbReference>
<evidence type="ECO:0000313" key="4">
    <source>
        <dbReference type="Proteomes" id="UP001501414"/>
    </source>
</evidence>
<dbReference type="Pfam" id="PF01047">
    <property type="entry name" value="MarR"/>
    <property type="match status" value="1"/>
</dbReference>
<dbReference type="EMBL" id="BAAAJK010000053">
    <property type="protein sequence ID" value="GAA1402281.1"/>
    <property type="molecule type" value="Genomic_DNA"/>
</dbReference>
<accession>A0ABP4IYA9</accession>
<dbReference type="Proteomes" id="UP001501414">
    <property type="component" value="Unassembled WGS sequence"/>
</dbReference>
<dbReference type="RefSeq" id="WP_344029607.1">
    <property type="nucleotide sequence ID" value="NZ_BAAAJK010000053.1"/>
</dbReference>
<feature type="region of interest" description="Disordered" evidence="1">
    <location>
        <begin position="1"/>
        <end position="33"/>
    </location>
</feature>
<keyword evidence="4" id="KW-1185">Reference proteome</keyword>
<dbReference type="InterPro" id="IPR036388">
    <property type="entry name" value="WH-like_DNA-bd_sf"/>
</dbReference>
<evidence type="ECO:0000313" key="3">
    <source>
        <dbReference type="EMBL" id="GAA1402281.1"/>
    </source>
</evidence>
<name>A0ABP4IYA9_9PSEU</name>
<feature type="domain" description="HTH marR-type" evidence="2">
    <location>
        <begin position="29"/>
        <end position="162"/>
    </location>
</feature>
<dbReference type="SUPFAM" id="SSF46785">
    <property type="entry name" value="Winged helix' DNA-binding domain"/>
    <property type="match status" value="1"/>
</dbReference>
<dbReference type="PANTHER" id="PTHR33164">
    <property type="entry name" value="TRANSCRIPTIONAL REGULATOR, MARR FAMILY"/>
    <property type="match status" value="1"/>
</dbReference>
<comment type="caution">
    <text evidence="3">The sequence shown here is derived from an EMBL/GenBank/DDBJ whole genome shotgun (WGS) entry which is preliminary data.</text>
</comment>
<protein>
    <recommendedName>
        <fullName evidence="2">HTH marR-type domain-containing protein</fullName>
    </recommendedName>
</protein>
<dbReference type="SMART" id="SM00347">
    <property type="entry name" value="HTH_MARR"/>
    <property type="match status" value="1"/>
</dbReference>
<dbReference type="InterPro" id="IPR000835">
    <property type="entry name" value="HTH_MarR-typ"/>
</dbReference>